<sequence length="120" mass="13014">MAATTVLGSHGSGFGDILLAQGIDQSRFSRPACAEQHDRLAWFAQLFQLVESLFGEGVDDVHWAIGEAGKSAPAIGFGLIEQTRFGEDDHHRDSVRMQQSHESLDSAQVEISAAILHNRG</sequence>
<comment type="caution">
    <text evidence="1">The sequence shown here is derived from an EMBL/GenBank/DDBJ whole genome shotgun (WGS) entry which is preliminary data.</text>
</comment>
<proteinExistence type="predicted"/>
<dbReference type="EMBL" id="VSSQ01126206">
    <property type="protein sequence ID" value="MPN56170.1"/>
    <property type="molecule type" value="Genomic_DNA"/>
</dbReference>
<evidence type="ECO:0000313" key="1">
    <source>
        <dbReference type="EMBL" id="MPN56170.1"/>
    </source>
</evidence>
<accession>A0A645IZ42</accession>
<name>A0A645IZ42_9ZZZZ</name>
<reference evidence="1" key="1">
    <citation type="submission" date="2019-08" db="EMBL/GenBank/DDBJ databases">
        <authorList>
            <person name="Kucharzyk K."/>
            <person name="Murdoch R.W."/>
            <person name="Higgins S."/>
            <person name="Loffler F."/>
        </authorList>
    </citation>
    <scope>NUCLEOTIDE SEQUENCE</scope>
</reference>
<gene>
    <name evidence="1" type="ORF">SDC9_203856</name>
</gene>
<protein>
    <submittedName>
        <fullName evidence="1">Uncharacterized protein</fullName>
    </submittedName>
</protein>
<organism evidence="1">
    <name type="scientific">bioreactor metagenome</name>
    <dbReference type="NCBI Taxonomy" id="1076179"/>
    <lineage>
        <taxon>unclassified sequences</taxon>
        <taxon>metagenomes</taxon>
        <taxon>ecological metagenomes</taxon>
    </lineage>
</organism>
<dbReference type="AlphaFoldDB" id="A0A645IZ42"/>